<accession>A0A9N9UUL4</accession>
<reference evidence="2 3" key="2">
    <citation type="submission" date="2021-10" db="EMBL/GenBank/DDBJ databases">
        <authorList>
            <person name="Piombo E."/>
        </authorList>
    </citation>
    <scope>NUCLEOTIDE SEQUENCE [LARGE SCALE GENOMIC DNA]</scope>
</reference>
<keyword evidence="3" id="KW-1185">Reference proteome</keyword>
<name>A0A9N9UUL4_9HYPO</name>
<sequence>MIRCSLIQRQNKCRFYPKFSALELRPVRRADLHRGRYTLKRYLYRSSNEWVEIPTSCSSNQRPGKNNFNSSKVGGFSRKDSPIARPS</sequence>
<dbReference type="AlphaFoldDB" id="A0A9N9UUL4"/>
<evidence type="ECO:0000256" key="1">
    <source>
        <dbReference type="SAM" id="MobiDB-lite"/>
    </source>
</evidence>
<feature type="region of interest" description="Disordered" evidence="1">
    <location>
        <begin position="55"/>
        <end position="87"/>
    </location>
</feature>
<feature type="compositionally biased region" description="Polar residues" evidence="1">
    <location>
        <begin position="55"/>
        <end position="72"/>
    </location>
</feature>
<dbReference type="Proteomes" id="UP000754883">
    <property type="component" value="Unassembled WGS sequence"/>
</dbReference>
<comment type="caution">
    <text evidence="2">The sequence shown here is derived from an EMBL/GenBank/DDBJ whole genome shotgun (WGS) entry which is preliminary data.</text>
</comment>
<protein>
    <submittedName>
        <fullName evidence="2">Uncharacterized protein</fullName>
    </submittedName>
</protein>
<proteinExistence type="predicted"/>
<dbReference type="EMBL" id="CABFNO020001565">
    <property type="protein sequence ID" value="CAH0004092.1"/>
    <property type="molecule type" value="Genomic_DNA"/>
</dbReference>
<evidence type="ECO:0000313" key="2">
    <source>
        <dbReference type="EMBL" id="CAH0004092.1"/>
    </source>
</evidence>
<organism evidence="2 3">
    <name type="scientific">Clonostachys byssicola</name>
    <dbReference type="NCBI Taxonomy" id="160290"/>
    <lineage>
        <taxon>Eukaryota</taxon>
        <taxon>Fungi</taxon>
        <taxon>Dikarya</taxon>
        <taxon>Ascomycota</taxon>
        <taxon>Pezizomycotina</taxon>
        <taxon>Sordariomycetes</taxon>
        <taxon>Hypocreomycetidae</taxon>
        <taxon>Hypocreales</taxon>
        <taxon>Bionectriaceae</taxon>
        <taxon>Clonostachys</taxon>
    </lineage>
</organism>
<feature type="compositionally biased region" description="Basic and acidic residues" evidence="1">
    <location>
        <begin position="77"/>
        <end position="87"/>
    </location>
</feature>
<gene>
    <name evidence="2" type="ORF">CBYS24578_00009961</name>
</gene>
<evidence type="ECO:0000313" key="3">
    <source>
        <dbReference type="Proteomes" id="UP000754883"/>
    </source>
</evidence>
<reference evidence="3" key="1">
    <citation type="submission" date="2019-06" db="EMBL/GenBank/DDBJ databases">
        <authorList>
            <person name="Broberg M."/>
        </authorList>
    </citation>
    <scope>NUCLEOTIDE SEQUENCE [LARGE SCALE GENOMIC DNA]</scope>
</reference>